<feature type="transmembrane region" description="Helical" evidence="6">
    <location>
        <begin position="87"/>
        <end position="110"/>
    </location>
</feature>
<feature type="transmembrane region" description="Helical" evidence="6">
    <location>
        <begin position="217"/>
        <end position="239"/>
    </location>
</feature>
<feature type="transmembrane region" description="Helical" evidence="6">
    <location>
        <begin position="154"/>
        <end position="173"/>
    </location>
</feature>
<feature type="transmembrane region" description="Helical" evidence="6">
    <location>
        <begin position="381"/>
        <end position="401"/>
    </location>
</feature>
<keyword evidence="2" id="KW-0813">Transport</keyword>
<dbReference type="SUPFAM" id="SSF103473">
    <property type="entry name" value="MFS general substrate transporter"/>
    <property type="match status" value="1"/>
</dbReference>
<dbReference type="InterPro" id="IPR020846">
    <property type="entry name" value="MFS_dom"/>
</dbReference>
<protein>
    <recommendedName>
        <fullName evidence="7">Major facilitator superfamily (MFS) profile domain-containing protein</fullName>
    </recommendedName>
</protein>
<gene>
    <name evidence="8" type="ORF">VTK73DRAFT_10037</name>
</gene>
<dbReference type="PANTHER" id="PTHR43791:SF20">
    <property type="entry name" value="TRANSPORTER, PUTATIVE (AFU_ORTHOLOGUE AFUA_3G14670)-RELATED"/>
    <property type="match status" value="1"/>
</dbReference>
<keyword evidence="4 6" id="KW-1133">Transmembrane helix</keyword>
<evidence type="ECO:0000256" key="1">
    <source>
        <dbReference type="ARBA" id="ARBA00004141"/>
    </source>
</evidence>
<dbReference type="PANTHER" id="PTHR43791">
    <property type="entry name" value="PERMEASE-RELATED"/>
    <property type="match status" value="1"/>
</dbReference>
<keyword evidence="3 6" id="KW-0812">Transmembrane</keyword>
<dbReference type="Proteomes" id="UP001586593">
    <property type="component" value="Unassembled WGS sequence"/>
</dbReference>
<sequence length="494" mass="54705">MSVKEPTEAVELADLPVKPSDGPETEYDSIAVVFMSQGAEWHSYKTKRLLWKVDLHLLPWLVLMYTTNFLDRTALAQARLGTLEEDLHLRGVNYNTITSILFIGYILFQLPSNLLLTRVRPSLYLCSMMAIWGVISACQAATHSYPSELVCRLFLGAAEAPFFSGAIFLMSSWYRAHELTHRIAILYTGVALANMFGGLIAAGVLENLNGAHGIAAWRWLFIIEGSATVGIAVIAVFFMPNYPNTTRWLSKEDQVYAEWRLAEDVIGQRDDRNAVTPMQALKMAFSDYRLYLFMLMHHANLLSQSFTYFFPTIVSSLGYSKIVTLLLTVPVWFATLLAALAVSYHSSRTKERSYHIAACMTVAAIGNIIVITTSGTGPRMFAMYLMPIGVLPSFQVILAWITSSFPRPLAKRAVVVAASGMFGNLASVYGSYMYPPQDGPKYVAAGVGLACVCMFCAGMAITIRFVLGYENRKLERGEVSKSTAGLPAGFRFIQ</sequence>
<dbReference type="Gene3D" id="1.20.1250.20">
    <property type="entry name" value="MFS general substrate transporter like domains"/>
    <property type="match status" value="1"/>
</dbReference>
<feature type="transmembrane region" description="Helical" evidence="6">
    <location>
        <begin position="413"/>
        <end position="432"/>
    </location>
</feature>
<feature type="domain" description="Major facilitator superfamily (MFS) profile" evidence="7">
    <location>
        <begin position="57"/>
        <end position="472"/>
    </location>
</feature>
<evidence type="ECO:0000256" key="3">
    <source>
        <dbReference type="ARBA" id="ARBA00022692"/>
    </source>
</evidence>
<dbReference type="Pfam" id="PF07690">
    <property type="entry name" value="MFS_1"/>
    <property type="match status" value="1"/>
</dbReference>
<dbReference type="EMBL" id="JAZHXJ010000090">
    <property type="protein sequence ID" value="KAL1875487.1"/>
    <property type="molecule type" value="Genomic_DNA"/>
</dbReference>
<evidence type="ECO:0000259" key="7">
    <source>
        <dbReference type="PROSITE" id="PS50850"/>
    </source>
</evidence>
<feature type="transmembrane region" description="Helical" evidence="6">
    <location>
        <begin position="354"/>
        <end position="375"/>
    </location>
</feature>
<proteinExistence type="predicted"/>
<feature type="transmembrane region" description="Helical" evidence="6">
    <location>
        <begin position="322"/>
        <end position="342"/>
    </location>
</feature>
<comment type="caution">
    <text evidence="8">The sequence shown here is derived from an EMBL/GenBank/DDBJ whole genome shotgun (WGS) entry which is preliminary data.</text>
</comment>
<organism evidence="8 9">
    <name type="scientific">Phialemonium thermophilum</name>
    <dbReference type="NCBI Taxonomy" id="223376"/>
    <lineage>
        <taxon>Eukaryota</taxon>
        <taxon>Fungi</taxon>
        <taxon>Dikarya</taxon>
        <taxon>Ascomycota</taxon>
        <taxon>Pezizomycotina</taxon>
        <taxon>Sordariomycetes</taxon>
        <taxon>Sordariomycetidae</taxon>
        <taxon>Cephalothecales</taxon>
        <taxon>Cephalothecaceae</taxon>
        <taxon>Phialemonium</taxon>
    </lineage>
</organism>
<feature type="transmembrane region" description="Helical" evidence="6">
    <location>
        <begin position="185"/>
        <end position="205"/>
    </location>
</feature>
<dbReference type="InterPro" id="IPR011701">
    <property type="entry name" value="MFS"/>
</dbReference>
<feature type="transmembrane region" description="Helical" evidence="6">
    <location>
        <begin position="122"/>
        <end position="142"/>
    </location>
</feature>
<evidence type="ECO:0000313" key="9">
    <source>
        <dbReference type="Proteomes" id="UP001586593"/>
    </source>
</evidence>
<feature type="transmembrane region" description="Helical" evidence="6">
    <location>
        <begin position="444"/>
        <end position="467"/>
    </location>
</feature>
<reference evidence="8 9" key="1">
    <citation type="journal article" date="2024" name="Commun. Biol.">
        <title>Comparative genomic analysis of thermophilic fungi reveals convergent evolutionary adaptations and gene losses.</title>
        <authorList>
            <person name="Steindorff A.S."/>
            <person name="Aguilar-Pontes M.V."/>
            <person name="Robinson A.J."/>
            <person name="Andreopoulos B."/>
            <person name="LaButti K."/>
            <person name="Kuo A."/>
            <person name="Mondo S."/>
            <person name="Riley R."/>
            <person name="Otillar R."/>
            <person name="Haridas S."/>
            <person name="Lipzen A."/>
            <person name="Grimwood J."/>
            <person name="Schmutz J."/>
            <person name="Clum A."/>
            <person name="Reid I.D."/>
            <person name="Moisan M.C."/>
            <person name="Butler G."/>
            <person name="Nguyen T.T.M."/>
            <person name="Dewar K."/>
            <person name="Conant G."/>
            <person name="Drula E."/>
            <person name="Henrissat B."/>
            <person name="Hansel C."/>
            <person name="Singer S."/>
            <person name="Hutchinson M.I."/>
            <person name="de Vries R.P."/>
            <person name="Natvig D.O."/>
            <person name="Powell A.J."/>
            <person name="Tsang A."/>
            <person name="Grigoriev I.V."/>
        </authorList>
    </citation>
    <scope>NUCLEOTIDE SEQUENCE [LARGE SCALE GENOMIC DNA]</scope>
    <source>
        <strain evidence="8 9">ATCC 24622</strain>
    </source>
</reference>
<dbReference type="InterPro" id="IPR036259">
    <property type="entry name" value="MFS_trans_sf"/>
</dbReference>
<evidence type="ECO:0000256" key="5">
    <source>
        <dbReference type="ARBA" id="ARBA00023136"/>
    </source>
</evidence>
<name>A0ABR3XIH1_9PEZI</name>
<accession>A0ABR3XIH1</accession>
<keyword evidence="9" id="KW-1185">Reference proteome</keyword>
<feature type="transmembrane region" description="Helical" evidence="6">
    <location>
        <begin position="290"/>
        <end position="310"/>
    </location>
</feature>
<dbReference type="PROSITE" id="PS50850">
    <property type="entry name" value="MFS"/>
    <property type="match status" value="1"/>
</dbReference>
<evidence type="ECO:0000256" key="6">
    <source>
        <dbReference type="SAM" id="Phobius"/>
    </source>
</evidence>
<evidence type="ECO:0000313" key="8">
    <source>
        <dbReference type="EMBL" id="KAL1875487.1"/>
    </source>
</evidence>
<comment type="subcellular location">
    <subcellularLocation>
        <location evidence="1">Membrane</location>
        <topology evidence="1">Multi-pass membrane protein</topology>
    </subcellularLocation>
</comment>
<evidence type="ECO:0000256" key="4">
    <source>
        <dbReference type="ARBA" id="ARBA00022989"/>
    </source>
</evidence>
<keyword evidence="5 6" id="KW-0472">Membrane</keyword>
<evidence type="ECO:0000256" key="2">
    <source>
        <dbReference type="ARBA" id="ARBA00022448"/>
    </source>
</evidence>